<dbReference type="SMART" id="SM01394">
    <property type="entry name" value="S_100"/>
    <property type="match status" value="1"/>
</dbReference>
<evidence type="ECO:0000256" key="2">
    <source>
        <dbReference type="ARBA" id="ARBA00018065"/>
    </source>
</evidence>
<dbReference type="Pfam" id="PF01023">
    <property type="entry name" value="S_100"/>
    <property type="match status" value="1"/>
</dbReference>
<dbReference type="GO" id="GO:0005737">
    <property type="term" value="C:cytoplasm"/>
    <property type="evidence" value="ECO:0007669"/>
    <property type="project" value="TreeGrafter"/>
</dbReference>
<proteinExistence type="inferred from homology"/>
<dbReference type="Proteomes" id="UP000009130">
    <property type="component" value="Chromosome 16"/>
</dbReference>
<dbReference type="PANTHER" id="PTHR11639:SF74">
    <property type="entry name" value="PROTEIN S100-A10"/>
    <property type="match status" value="1"/>
</dbReference>
<dbReference type="GO" id="GO:0048306">
    <property type="term" value="F:calcium-dependent protein binding"/>
    <property type="evidence" value="ECO:0007669"/>
    <property type="project" value="TreeGrafter"/>
</dbReference>
<dbReference type="EMBL" id="CM001291">
    <property type="protein sequence ID" value="EHH57964.1"/>
    <property type="molecule type" value="Genomic_DNA"/>
</dbReference>
<evidence type="ECO:0000256" key="1">
    <source>
        <dbReference type="ARBA" id="ARBA00007323"/>
    </source>
</evidence>
<evidence type="ECO:0000313" key="7">
    <source>
        <dbReference type="EMBL" id="EHH57964.1"/>
    </source>
</evidence>
<dbReference type="Gene3D" id="1.10.238.10">
    <property type="entry name" value="EF-hand"/>
    <property type="match status" value="1"/>
</dbReference>
<organism>
    <name type="scientific">Macaca fascicularis</name>
    <name type="common">Crab-eating macaque</name>
    <name type="synonym">Cynomolgus monkey</name>
    <dbReference type="NCBI Taxonomy" id="9541"/>
    <lineage>
        <taxon>Eukaryota</taxon>
        <taxon>Metazoa</taxon>
        <taxon>Chordata</taxon>
        <taxon>Craniata</taxon>
        <taxon>Vertebrata</taxon>
        <taxon>Euteleostomi</taxon>
        <taxon>Mammalia</taxon>
        <taxon>Eutheria</taxon>
        <taxon>Euarchontoglires</taxon>
        <taxon>Primates</taxon>
        <taxon>Haplorrhini</taxon>
        <taxon>Catarrhini</taxon>
        <taxon>Cercopithecidae</taxon>
        <taxon>Cercopithecinae</taxon>
        <taxon>Macaca</taxon>
    </lineage>
</organism>
<sequence>MEHTMETVLFMFHRFAGDKGYLMKEGLKVLMGKEFPGSLENQKAPLAADITMKDADQRQDSTLNFQNLFSLPAGLTAVDNNYFVVPMKQKGTKQAELSNYSAP</sequence>
<comment type="similarity">
    <text evidence="1">Belongs to the S-100 family.</text>
</comment>
<evidence type="ECO:0000259" key="6">
    <source>
        <dbReference type="SMART" id="SM01394"/>
    </source>
</evidence>
<dbReference type="SUPFAM" id="SSF47473">
    <property type="entry name" value="EF-hand"/>
    <property type="match status" value="1"/>
</dbReference>
<evidence type="ECO:0000256" key="4">
    <source>
        <dbReference type="ARBA" id="ARBA00033060"/>
    </source>
</evidence>
<gene>
    <name evidence="7" type="ORF">EGM_07718</name>
</gene>
<evidence type="ECO:0000256" key="5">
    <source>
        <dbReference type="ARBA" id="ARBA00033448"/>
    </source>
</evidence>
<dbReference type="InterPro" id="IPR013787">
    <property type="entry name" value="S100_Ca-bd_sub"/>
</dbReference>
<name>G7PUB5_MACFA</name>
<evidence type="ECO:0000256" key="3">
    <source>
        <dbReference type="ARBA" id="ARBA00032653"/>
    </source>
</evidence>
<dbReference type="InterPro" id="IPR011992">
    <property type="entry name" value="EF-hand-dom_pair"/>
</dbReference>
<protein>
    <recommendedName>
        <fullName evidence="2">Protein S100-A10</fullName>
    </recommendedName>
    <alternativeName>
        <fullName evidence="4">Calpactin I light chain</fullName>
    </alternativeName>
    <alternativeName>
        <fullName evidence="5">Calpactin-1 light chain</fullName>
    </alternativeName>
    <alternativeName>
        <fullName evidence="3">S100 calcium-binding protein A10</fullName>
    </alternativeName>
</protein>
<accession>G7PUB5</accession>
<dbReference type="eggNOG" id="ENOG502S6TB">
    <property type="taxonomic scope" value="Eukaryota"/>
</dbReference>
<feature type="domain" description="S100/CaBP-9k-type calcium binding subdomain" evidence="6">
    <location>
        <begin position="1"/>
        <end position="40"/>
    </location>
</feature>
<dbReference type="GO" id="GO:0005615">
    <property type="term" value="C:extracellular space"/>
    <property type="evidence" value="ECO:0007669"/>
    <property type="project" value="TreeGrafter"/>
</dbReference>
<dbReference type="PANTHER" id="PTHR11639">
    <property type="entry name" value="S100 CALCIUM-BINDING PROTEIN"/>
    <property type="match status" value="1"/>
</dbReference>
<dbReference type="GO" id="GO:0005509">
    <property type="term" value="F:calcium ion binding"/>
    <property type="evidence" value="ECO:0007669"/>
    <property type="project" value="TreeGrafter"/>
</dbReference>
<reference evidence="7" key="1">
    <citation type="journal article" date="2011" name="Nat. Biotechnol.">
        <title>Genome sequencing and comparison of two nonhuman primate animal models, the cynomolgus and Chinese rhesus macaques.</title>
        <authorList>
            <person name="Yan G."/>
            <person name="Zhang G."/>
            <person name="Fang X."/>
            <person name="Zhang Y."/>
            <person name="Li C."/>
            <person name="Ling F."/>
            <person name="Cooper D.N."/>
            <person name="Li Q."/>
            <person name="Li Y."/>
            <person name="van Gool A.J."/>
            <person name="Du H."/>
            <person name="Chen J."/>
            <person name="Chen R."/>
            <person name="Zhang P."/>
            <person name="Huang Z."/>
            <person name="Thompson J.R."/>
            <person name="Meng Y."/>
            <person name="Bai Y."/>
            <person name="Wang J."/>
            <person name="Zhuo M."/>
            <person name="Wang T."/>
            <person name="Huang Y."/>
            <person name="Wei L."/>
            <person name="Li J."/>
            <person name="Wang Z."/>
            <person name="Hu H."/>
            <person name="Yang P."/>
            <person name="Le L."/>
            <person name="Stenson P.D."/>
            <person name="Li B."/>
            <person name="Liu X."/>
            <person name="Ball E.V."/>
            <person name="An N."/>
            <person name="Huang Q."/>
            <person name="Zhang Y."/>
            <person name="Fan W."/>
            <person name="Zhang X."/>
            <person name="Li Y."/>
            <person name="Wang W."/>
            <person name="Katze M.G."/>
            <person name="Su B."/>
            <person name="Nielsen R."/>
            <person name="Yang H."/>
            <person name="Wang J."/>
            <person name="Wang X."/>
            <person name="Wang J."/>
        </authorList>
    </citation>
    <scope>NUCLEOTIDE SEQUENCE [LARGE SCALE GENOMIC DNA]</scope>
    <source>
        <strain evidence="7">CE-4</strain>
    </source>
</reference>
<dbReference type="AlphaFoldDB" id="G7PUB5"/>